<keyword evidence="9" id="KW-1185">Reference proteome</keyword>
<comment type="similarity">
    <text evidence="3 6">Belongs to the MoeA family.</text>
</comment>
<dbReference type="InterPro" id="IPR005111">
    <property type="entry name" value="MoeA_C_domain_IV"/>
</dbReference>
<dbReference type="InterPro" id="IPR036688">
    <property type="entry name" value="MoeA_C_domain_IV_sf"/>
</dbReference>
<dbReference type="InterPro" id="IPR036135">
    <property type="entry name" value="MoeA_linker/N_sf"/>
</dbReference>
<dbReference type="InterPro" id="IPR036425">
    <property type="entry name" value="MoaB/Mog-like_dom_sf"/>
</dbReference>
<evidence type="ECO:0000256" key="5">
    <source>
        <dbReference type="ARBA" id="ARBA00047317"/>
    </source>
</evidence>
<dbReference type="CDD" id="cd00887">
    <property type="entry name" value="MoeA"/>
    <property type="match status" value="1"/>
</dbReference>
<dbReference type="SUPFAM" id="SSF63882">
    <property type="entry name" value="MoeA N-terminal region -like"/>
    <property type="match status" value="1"/>
</dbReference>
<dbReference type="Proteomes" id="UP001500133">
    <property type="component" value="Unassembled WGS sequence"/>
</dbReference>
<dbReference type="InterPro" id="IPR038987">
    <property type="entry name" value="MoeA-like"/>
</dbReference>
<evidence type="ECO:0000256" key="4">
    <source>
        <dbReference type="ARBA" id="ARBA00023150"/>
    </source>
</evidence>
<organism evidence="8 9">
    <name type="scientific">Halomonas cibimaris</name>
    <dbReference type="NCBI Taxonomy" id="657012"/>
    <lineage>
        <taxon>Bacteria</taxon>
        <taxon>Pseudomonadati</taxon>
        <taxon>Pseudomonadota</taxon>
        <taxon>Gammaproteobacteria</taxon>
        <taxon>Oceanospirillales</taxon>
        <taxon>Halomonadaceae</taxon>
        <taxon>Halomonas</taxon>
    </lineage>
</organism>
<dbReference type="InterPro" id="IPR005110">
    <property type="entry name" value="MoeA_linker/N"/>
</dbReference>
<comment type="caution">
    <text evidence="8">The sequence shown here is derived from an EMBL/GenBank/DDBJ whole genome shotgun (WGS) entry which is preliminary data.</text>
</comment>
<evidence type="ECO:0000313" key="9">
    <source>
        <dbReference type="Proteomes" id="UP001500133"/>
    </source>
</evidence>
<evidence type="ECO:0000256" key="2">
    <source>
        <dbReference type="ARBA" id="ARBA00005046"/>
    </source>
</evidence>
<reference evidence="9" key="1">
    <citation type="journal article" date="2019" name="Int. J. Syst. Evol. Microbiol.">
        <title>The Global Catalogue of Microorganisms (GCM) 10K type strain sequencing project: providing services to taxonomists for standard genome sequencing and annotation.</title>
        <authorList>
            <consortium name="The Broad Institute Genomics Platform"/>
            <consortium name="The Broad Institute Genome Sequencing Center for Infectious Disease"/>
            <person name="Wu L."/>
            <person name="Ma J."/>
        </authorList>
    </citation>
    <scope>NUCLEOTIDE SEQUENCE [LARGE SCALE GENOMIC DNA]</scope>
    <source>
        <strain evidence="9">JCM 16914</strain>
    </source>
</reference>
<comment type="cofactor">
    <cofactor evidence="6">
        <name>Mg(2+)</name>
        <dbReference type="ChEBI" id="CHEBI:18420"/>
    </cofactor>
</comment>
<dbReference type="Gene3D" id="2.170.190.11">
    <property type="entry name" value="Molybdopterin biosynthesis moea protein, domain 3"/>
    <property type="match status" value="1"/>
</dbReference>
<keyword evidence="6" id="KW-0460">Magnesium</keyword>
<dbReference type="NCBIfam" id="NF045515">
    <property type="entry name" value="Glp_gephyrin"/>
    <property type="match status" value="1"/>
</dbReference>
<dbReference type="SUPFAM" id="SSF53218">
    <property type="entry name" value="Molybdenum cofactor biosynthesis proteins"/>
    <property type="match status" value="1"/>
</dbReference>
<dbReference type="Gene3D" id="2.40.340.10">
    <property type="entry name" value="MoeA, C-terminal, domain IV"/>
    <property type="match status" value="1"/>
</dbReference>
<dbReference type="EMBL" id="BAAAZT010000011">
    <property type="protein sequence ID" value="GAA3894523.1"/>
    <property type="molecule type" value="Genomic_DNA"/>
</dbReference>
<dbReference type="Gene3D" id="3.90.105.10">
    <property type="entry name" value="Molybdopterin biosynthesis moea protein, domain 2"/>
    <property type="match status" value="1"/>
</dbReference>
<proteinExistence type="inferred from homology"/>
<dbReference type="RefSeq" id="WP_344701437.1">
    <property type="nucleotide sequence ID" value="NZ_BAAAZT010000011.1"/>
</dbReference>
<dbReference type="NCBIfam" id="TIGR00177">
    <property type="entry name" value="molyb_syn"/>
    <property type="match status" value="1"/>
</dbReference>
<keyword evidence="4 6" id="KW-0501">Molybdenum cofactor biosynthesis</keyword>
<dbReference type="Gene3D" id="3.40.980.10">
    <property type="entry name" value="MoaB/Mog-like domain"/>
    <property type="match status" value="1"/>
</dbReference>
<comment type="catalytic activity">
    <reaction evidence="5">
        <text>adenylyl-molybdopterin + molybdate = Mo-molybdopterin + AMP + H(+)</text>
        <dbReference type="Rhea" id="RHEA:35047"/>
        <dbReference type="ChEBI" id="CHEBI:15378"/>
        <dbReference type="ChEBI" id="CHEBI:36264"/>
        <dbReference type="ChEBI" id="CHEBI:62727"/>
        <dbReference type="ChEBI" id="CHEBI:71302"/>
        <dbReference type="ChEBI" id="CHEBI:456215"/>
        <dbReference type="EC" id="2.10.1.1"/>
    </reaction>
</comment>
<protein>
    <recommendedName>
        <fullName evidence="6">Molybdopterin molybdenumtransferase</fullName>
        <ecNumber evidence="6">2.10.1.1</ecNumber>
    </recommendedName>
</protein>
<dbReference type="Pfam" id="PF03453">
    <property type="entry name" value="MoeA_N"/>
    <property type="match status" value="1"/>
</dbReference>
<keyword evidence="6" id="KW-0500">Molybdenum</keyword>
<comment type="pathway">
    <text evidence="2 6">Cofactor biosynthesis; molybdopterin biosynthesis.</text>
</comment>
<comment type="function">
    <text evidence="1 6">Catalyzes the insertion of molybdate into adenylated molybdopterin with the concomitant release of AMP.</text>
</comment>
<dbReference type="PANTHER" id="PTHR10192:SF31">
    <property type="entry name" value="MOLYBDOPTERIN MOLYBDENUMTRANSFERASE"/>
    <property type="match status" value="1"/>
</dbReference>
<name>A0ABP7L7P3_9GAMM</name>
<dbReference type="SUPFAM" id="SSF63867">
    <property type="entry name" value="MoeA C-terminal domain-like"/>
    <property type="match status" value="1"/>
</dbReference>
<dbReference type="Pfam" id="PF03454">
    <property type="entry name" value="MoeA_C"/>
    <property type="match status" value="1"/>
</dbReference>
<dbReference type="SMART" id="SM00852">
    <property type="entry name" value="MoCF_biosynth"/>
    <property type="match status" value="1"/>
</dbReference>
<evidence type="ECO:0000256" key="1">
    <source>
        <dbReference type="ARBA" id="ARBA00002901"/>
    </source>
</evidence>
<evidence type="ECO:0000259" key="7">
    <source>
        <dbReference type="SMART" id="SM00852"/>
    </source>
</evidence>
<accession>A0ABP7L7P3</accession>
<dbReference type="Pfam" id="PF00994">
    <property type="entry name" value="MoCF_biosynth"/>
    <property type="match status" value="1"/>
</dbReference>
<keyword evidence="6" id="KW-0479">Metal-binding</keyword>
<dbReference type="InterPro" id="IPR001453">
    <property type="entry name" value="MoaB/Mog_dom"/>
</dbReference>
<keyword evidence="6" id="KW-0808">Transferase</keyword>
<sequence>MSASSSPCTTEPLSCFALDDQLLNVDQARRTLLTLVETPLCHERVALPNAHGRRLAERIIAPIDVPQNTNAAMDGIALAWQPGQSRWPLVGRALAGVPFRATLSAGECITIATGAPLPAGADTVIMREQLTQHDDDVVVSTPERVRTGQNVRRAGEDIARGSVALDAGERLDAARLGFAASLGVDEVTVYRRPRVAVFSTGSEVTAPGEALPEAGIFDANRFTISGLLREHGAEVVDLGILPDCPATIRQALDQAAKKADLVLTSGGVSMGQADYTREALGALGKLAFWRVAMRPGKPLACGWLGEARTPFVGLPGNPVAAMVAFLQFVAPLLGRLHDQPDPTPRRLTAAADEALSGREGRCDFIRGVYSVSAGGQLTVRSTGAQGSGILASMVDANCLIELPDTCAAVSPGETVTIQPLRRDSSTTSP</sequence>
<evidence type="ECO:0000256" key="6">
    <source>
        <dbReference type="RuleBase" id="RU365090"/>
    </source>
</evidence>
<evidence type="ECO:0000313" key="8">
    <source>
        <dbReference type="EMBL" id="GAA3894523.1"/>
    </source>
</evidence>
<dbReference type="PANTHER" id="PTHR10192">
    <property type="entry name" value="MOLYBDOPTERIN BIOSYNTHESIS PROTEIN"/>
    <property type="match status" value="1"/>
</dbReference>
<feature type="domain" description="MoaB/Mog" evidence="7">
    <location>
        <begin position="196"/>
        <end position="335"/>
    </location>
</feature>
<evidence type="ECO:0000256" key="3">
    <source>
        <dbReference type="ARBA" id="ARBA00010763"/>
    </source>
</evidence>
<gene>
    <name evidence="8" type="ORF">GCM10022228_02120</name>
</gene>
<dbReference type="EC" id="2.10.1.1" evidence="6"/>